<feature type="region of interest" description="Disordered" evidence="1">
    <location>
        <begin position="20"/>
        <end position="73"/>
    </location>
</feature>
<dbReference type="AlphaFoldDB" id="A0A016TH28"/>
<dbReference type="OrthoDB" id="5970620at2759"/>
<organism evidence="2 3">
    <name type="scientific">Ancylostoma ceylanicum</name>
    <dbReference type="NCBI Taxonomy" id="53326"/>
    <lineage>
        <taxon>Eukaryota</taxon>
        <taxon>Metazoa</taxon>
        <taxon>Ecdysozoa</taxon>
        <taxon>Nematoda</taxon>
        <taxon>Chromadorea</taxon>
        <taxon>Rhabditida</taxon>
        <taxon>Rhabditina</taxon>
        <taxon>Rhabditomorpha</taxon>
        <taxon>Strongyloidea</taxon>
        <taxon>Ancylostomatidae</taxon>
        <taxon>Ancylostomatinae</taxon>
        <taxon>Ancylostoma</taxon>
    </lineage>
</organism>
<dbReference type="EMBL" id="JARK01001439">
    <property type="protein sequence ID" value="EYC01967.1"/>
    <property type="molecule type" value="Genomic_DNA"/>
</dbReference>
<name>A0A016TH28_9BILA</name>
<sequence>MSYNCGTKATFDWISCIALSGTNDQPNNTPADRAHSVSWPAQSAHQTARPRFSTAHNSMNTTTSRTTPHAQNP</sequence>
<feature type="compositionally biased region" description="Polar residues" evidence="1">
    <location>
        <begin position="20"/>
        <end position="30"/>
    </location>
</feature>
<protein>
    <submittedName>
        <fullName evidence="2">Uncharacterized protein</fullName>
    </submittedName>
</protein>
<dbReference type="Proteomes" id="UP000024635">
    <property type="component" value="Unassembled WGS sequence"/>
</dbReference>
<evidence type="ECO:0000256" key="1">
    <source>
        <dbReference type="SAM" id="MobiDB-lite"/>
    </source>
</evidence>
<proteinExistence type="predicted"/>
<evidence type="ECO:0000313" key="2">
    <source>
        <dbReference type="EMBL" id="EYC01967.1"/>
    </source>
</evidence>
<reference evidence="3" key="1">
    <citation type="journal article" date="2015" name="Nat. Genet.">
        <title>The genome and transcriptome of the zoonotic hookworm Ancylostoma ceylanicum identify infection-specific gene families.</title>
        <authorList>
            <person name="Schwarz E.M."/>
            <person name="Hu Y."/>
            <person name="Antoshechkin I."/>
            <person name="Miller M.M."/>
            <person name="Sternberg P.W."/>
            <person name="Aroian R.V."/>
        </authorList>
    </citation>
    <scope>NUCLEOTIDE SEQUENCE</scope>
    <source>
        <strain evidence="3">HY135</strain>
    </source>
</reference>
<gene>
    <name evidence="2" type="primary">Acey_s0103.g3566</name>
    <name evidence="2" type="ORF">Y032_0103g3566</name>
</gene>
<feature type="compositionally biased region" description="Polar residues" evidence="1">
    <location>
        <begin position="54"/>
        <end position="73"/>
    </location>
</feature>
<keyword evidence="3" id="KW-1185">Reference proteome</keyword>
<comment type="caution">
    <text evidence="2">The sequence shown here is derived from an EMBL/GenBank/DDBJ whole genome shotgun (WGS) entry which is preliminary data.</text>
</comment>
<accession>A0A016TH28</accession>
<evidence type="ECO:0000313" key="3">
    <source>
        <dbReference type="Proteomes" id="UP000024635"/>
    </source>
</evidence>